<accession>A0AC34RL45</accession>
<dbReference type="Proteomes" id="UP000887576">
    <property type="component" value="Unplaced"/>
</dbReference>
<proteinExistence type="predicted"/>
<organism evidence="1 2">
    <name type="scientific">Panagrolaimus sp. JU765</name>
    <dbReference type="NCBI Taxonomy" id="591449"/>
    <lineage>
        <taxon>Eukaryota</taxon>
        <taxon>Metazoa</taxon>
        <taxon>Ecdysozoa</taxon>
        <taxon>Nematoda</taxon>
        <taxon>Chromadorea</taxon>
        <taxon>Rhabditida</taxon>
        <taxon>Tylenchina</taxon>
        <taxon>Panagrolaimomorpha</taxon>
        <taxon>Panagrolaimoidea</taxon>
        <taxon>Panagrolaimidae</taxon>
        <taxon>Panagrolaimus</taxon>
    </lineage>
</organism>
<dbReference type="WBParaSite" id="JU765_v2.g762.t1">
    <property type="protein sequence ID" value="JU765_v2.g762.t1"/>
    <property type="gene ID" value="JU765_v2.g762"/>
</dbReference>
<evidence type="ECO:0000313" key="2">
    <source>
        <dbReference type="WBParaSite" id="JU765_v2.g762.t1"/>
    </source>
</evidence>
<name>A0AC34RL45_9BILA</name>
<protein>
    <submittedName>
        <fullName evidence="2">Cohesin loading complex subunit SCC4 homolog</fullName>
    </submittedName>
</protein>
<sequence length="615" mass="70344">MSIQQPQLQMGHQQAPQTFQQPPMDHQRREDTAALSFLAMAEHFRSSDPPCFKAAAKCLIASTKTNASPLIKGHCHYQLGKLLYYYTKNLALAKDHLMVAHQIFKSLGSHLEELRLRAACMIAECALCLQETDCILPLLREEAAYTRKHPAIHGKALLLTIESLAMVDSNVALEVADMGLRYFNDLNDKVMECYFQLTKSLLYSRLSGRDEQLSQSVSEFSTLITANPNVPNIDDMRAFCYAIQLSYFLTTGMVNNSKRCLRQLQMTVQNKSKEEDMKPQFNWLRKELLTSLAYCMTALCNIQWGDYAKAIKYHTVSRNHLNELNAQMKKPEWGVIGRGHERFSAHLYFALHDAVGQMYLARAMPEKVFENATEMVKVLRVVPKDLKLFEGQIHLLLGQYFQYINLADAAEQQFIAVEKTTDDNDVIIMAKLCRCMLYLFQFKEHEFYDVFETVRYQNIESATATCKVVSQFVGAMHSYAHGRIAECKNLAADAVMTCQERDILRIQAMAMLIICRIFNCKDTETVAASKKMAQNTNDPALQAWAIKSVIDHYERRIEEEKNPGLKSHEEPYLQQLQELEKEMAQNREKALQLMPPKFSTMVDFGAELATNSRLL</sequence>
<evidence type="ECO:0000313" key="1">
    <source>
        <dbReference type="Proteomes" id="UP000887576"/>
    </source>
</evidence>
<reference evidence="2" key="1">
    <citation type="submission" date="2022-11" db="UniProtKB">
        <authorList>
            <consortium name="WormBaseParasite"/>
        </authorList>
    </citation>
    <scope>IDENTIFICATION</scope>
</reference>